<sequence>MENQLAELKNEIEALRTAQEELQLLLGAQKLLFNAVAATLDKEKKQAISQAIYEMLNSHAVFSDPEPVVLAARNHLLTFANLMAQQADEQSPE</sequence>
<evidence type="ECO:0000256" key="1">
    <source>
        <dbReference type="SAM" id="Coils"/>
    </source>
</evidence>
<dbReference type="AlphaFoldDB" id="A0A179CZM1"/>
<gene>
    <name evidence="2" type="ORF">F480_00185</name>
</gene>
<dbReference type="RefSeq" id="WP_064317867.1">
    <property type="nucleotide sequence ID" value="NZ_JACI01000001.1"/>
</dbReference>
<comment type="caution">
    <text evidence="2">The sequence shown here is derived from an EMBL/GenBank/DDBJ whole genome shotgun (WGS) entry which is preliminary data.</text>
</comment>
<keyword evidence="1" id="KW-0175">Coiled coil</keyword>
<accession>A0A179CZM1</accession>
<evidence type="ECO:0000313" key="3">
    <source>
        <dbReference type="Proteomes" id="UP000078358"/>
    </source>
</evidence>
<name>A0A179CZM1_BIBTR</name>
<evidence type="ECO:0000313" key="2">
    <source>
        <dbReference type="EMBL" id="OAQ15007.1"/>
    </source>
</evidence>
<dbReference type="EMBL" id="JACI01000001">
    <property type="protein sequence ID" value="OAQ15007.1"/>
    <property type="molecule type" value="Genomic_DNA"/>
</dbReference>
<feature type="coiled-coil region" evidence="1">
    <location>
        <begin position="1"/>
        <end position="28"/>
    </location>
</feature>
<organism evidence="2 3">
    <name type="scientific">Bibersteinia trehalosi Y31</name>
    <dbReference type="NCBI Taxonomy" id="1261658"/>
    <lineage>
        <taxon>Bacteria</taxon>
        <taxon>Pseudomonadati</taxon>
        <taxon>Pseudomonadota</taxon>
        <taxon>Gammaproteobacteria</taxon>
        <taxon>Pasteurellales</taxon>
        <taxon>Pasteurellaceae</taxon>
        <taxon>Bibersteinia</taxon>
    </lineage>
</organism>
<proteinExistence type="predicted"/>
<dbReference type="PATRIC" id="fig|1261658.3.peg.38"/>
<dbReference type="Proteomes" id="UP000078358">
    <property type="component" value="Unassembled WGS sequence"/>
</dbReference>
<reference evidence="2 3" key="1">
    <citation type="submission" date="2014-01" db="EMBL/GenBank/DDBJ databases">
        <authorList>
            <person name="Zuccon D."/>
        </authorList>
    </citation>
    <scope>NUCLEOTIDE SEQUENCE [LARGE SCALE GENOMIC DNA]</scope>
    <source>
        <strain evidence="2 3">Y31</strain>
    </source>
</reference>
<protein>
    <submittedName>
        <fullName evidence="2">Uncharacterized protein</fullName>
    </submittedName>
</protein>